<keyword evidence="5" id="KW-0963">Cytoplasm</keyword>
<dbReference type="GO" id="GO:0005737">
    <property type="term" value="C:cytoplasm"/>
    <property type="evidence" value="ECO:0007669"/>
    <property type="project" value="UniProtKB-SubCell"/>
</dbReference>
<proteinExistence type="inferred from homology"/>
<dbReference type="AlphaFoldDB" id="A0A927GNV0"/>
<dbReference type="InterPro" id="IPR007561">
    <property type="entry name" value="Cell_div_SepF/SepF-rel"/>
</dbReference>
<comment type="function">
    <text evidence="4 5">Cell division protein that is part of the divisome complex and is recruited early to the Z-ring. Probably stimulates Z-ring formation, perhaps through the cross-linking of FtsZ protofilaments. Its function overlaps with FtsA.</text>
</comment>
<evidence type="ECO:0000256" key="3">
    <source>
        <dbReference type="ARBA" id="ARBA00023306"/>
    </source>
</evidence>
<comment type="caution">
    <text evidence="6">The sequence shown here is derived from an EMBL/GenBank/DDBJ whole genome shotgun (WGS) entry which is preliminary data.</text>
</comment>
<comment type="similarity">
    <text evidence="5">Belongs to the SepF family.</text>
</comment>
<keyword evidence="3 5" id="KW-0131">Cell cycle</keyword>
<evidence type="ECO:0000256" key="5">
    <source>
        <dbReference type="HAMAP-Rule" id="MF_01197"/>
    </source>
</evidence>
<dbReference type="PANTHER" id="PTHR35798:SF1">
    <property type="entry name" value="CELL DIVISION PROTEIN SEPF"/>
    <property type="match status" value="1"/>
</dbReference>
<evidence type="ECO:0000256" key="1">
    <source>
        <dbReference type="ARBA" id="ARBA00022618"/>
    </source>
</evidence>
<dbReference type="GO" id="GO:0043093">
    <property type="term" value="P:FtsZ-dependent cytokinesis"/>
    <property type="evidence" value="ECO:0007669"/>
    <property type="project" value="UniProtKB-UniRule"/>
</dbReference>
<dbReference type="HAMAP" id="MF_01197">
    <property type="entry name" value="SepF"/>
    <property type="match status" value="1"/>
</dbReference>
<sequence>MHGSVRKASAWLGLVEDNDERYYDDEYNDGPETGTGNHAWVTDPRVQVAAEAAEEQDRRIATVTPDSFRDARAIGELFRDGVPVIVNLTAMDPADAKRVVDFAAGLIFGLRGSIDRVATRVFLLSPADTQVVAGEAAGRKADGFFNQS</sequence>
<reference evidence="6" key="1">
    <citation type="journal article" date="2020" name="PLoS ONE">
        <title>Isolation and characterization of Streptomyces bacteriophages and Streptomyces strains encoding biosynthetic arsenals: Streptomyces strains and phages for antibiotic discovery.</title>
        <authorList>
            <person name="Montano E.T."/>
            <person name="Nideffer J.F."/>
            <person name="Brumage L."/>
            <person name="Erb M."/>
            <person name="Derman A.I."/>
            <person name="Davis J.P."/>
            <person name="Estrada E."/>
            <person name="Fu S."/>
            <person name="Le D."/>
            <person name="Vuppala A."/>
            <person name="Tran C."/>
            <person name="Luterstein E."/>
            <person name="Lakkaraju S."/>
            <person name="Panchagnula S."/>
            <person name="Ren C."/>
            <person name="Doan J."/>
            <person name="Tran S."/>
            <person name="Soriano J."/>
            <person name="Fujita Y."/>
            <person name="Gutala P."/>
            <person name="Fujii Q."/>
            <person name="Lee M."/>
            <person name="Bui A."/>
            <person name="Villarreal C."/>
            <person name="Shing S.R."/>
            <person name="Kim S."/>
            <person name="Freeman D."/>
            <person name="Racha V."/>
            <person name="Ho A."/>
            <person name="Kumar P."/>
            <person name="Falah K."/>
            <person name="Dawson T."/>
            <person name="Enustun E."/>
            <person name="Prichard A."/>
            <person name="Gomez A."/>
            <person name="Khanna K."/>
            <person name="Trigg S."/>
            <person name="Fernandez L."/>
            <person name="Pogliano K."/>
            <person name="Pogliano J."/>
        </authorList>
    </citation>
    <scope>NUCLEOTIDE SEQUENCE</scope>
    <source>
        <strain evidence="6">QF2</strain>
    </source>
</reference>
<dbReference type="InterPro" id="IPR038594">
    <property type="entry name" value="SepF-like_sf"/>
</dbReference>
<evidence type="ECO:0000313" key="6">
    <source>
        <dbReference type="EMBL" id="MBD2829966.1"/>
    </source>
</evidence>
<comment type="subunit">
    <text evidence="5">Homodimer. Interacts with FtsZ.</text>
</comment>
<dbReference type="EMBL" id="JACWUS010000006">
    <property type="protein sequence ID" value="MBD2829966.1"/>
    <property type="molecule type" value="Genomic_DNA"/>
</dbReference>
<accession>A0A927GNV0</accession>
<dbReference type="Gene3D" id="3.30.110.150">
    <property type="entry name" value="SepF-like protein"/>
    <property type="match status" value="1"/>
</dbReference>
<dbReference type="GO" id="GO:0000917">
    <property type="term" value="P:division septum assembly"/>
    <property type="evidence" value="ECO:0007669"/>
    <property type="project" value="UniProtKB-KW"/>
</dbReference>
<gene>
    <name evidence="5" type="primary">sepF</name>
    <name evidence="6" type="ORF">ID875_21900</name>
</gene>
<keyword evidence="1 5" id="KW-0132">Cell division</keyword>
<organism evidence="6">
    <name type="scientific">Streptomyces globisporus</name>
    <dbReference type="NCBI Taxonomy" id="1908"/>
    <lineage>
        <taxon>Bacteria</taxon>
        <taxon>Bacillati</taxon>
        <taxon>Actinomycetota</taxon>
        <taxon>Actinomycetes</taxon>
        <taxon>Kitasatosporales</taxon>
        <taxon>Streptomycetaceae</taxon>
        <taxon>Streptomyces</taxon>
    </lineage>
</organism>
<evidence type="ECO:0000256" key="4">
    <source>
        <dbReference type="ARBA" id="ARBA00044936"/>
    </source>
</evidence>
<evidence type="ECO:0000256" key="2">
    <source>
        <dbReference type="ARBA" id="ARBA00023210"/>
    </source>
</evidence>
<protein>
    <recommendedName>
        <fullName evidence="5">Cell division protein SepF</fullName>
    </recommendedName>
</protein>
<name>A0A927GNV0_STRGL</name>
<dbReference type="Pfam" id="PF04472">
    <property type="entry name" value="SepF"/>
    <property type="match status" value="1"/>
</dbReference>
<dbReference type="PANTHER" id="PTHR35798">
    <property type="entry name" value="CELL DIVISION PROTEIN SEPF"/>
    <property type="match status" value="1"/>
</dbReference>
<dbReference type="InterPro" id="IPR023052">
    <property type="entry name" value="Cell_div_SepF"/>
</dbReference>
<comment type="subcellular location">
    <subcellularLocation>
        <location evidence="5">Cytoplasm</location>
    </subcellularLocation>
    <text evidence="5">Localizes to the division site, in a FtsZ-dependent manner.</text>
</comment>
<keyword evidence="2 5" id="KW-0717">Septation</keyword>